<evidence type="ECO:0000313" key="7">
    <source>
        <dbReference type="Proteomes" id="UP000734854"/>
    </source>
</evidence>
<dbReference type="AlphaFoldDB" id="A0A8J5H8N1"/>
<protein>
    <recommendedName>
        <fullName evidence="5">BRX domain-containing protein</fullName>
    </recommendedName>
</protein>
<organism evidence="6 7">
    <name type="scientific">Zingiber officinale</name>
    <name type="common">Ginger</name>
    <name type="synonym">Amomum zingiber</name>
    <dbReference type="NCBI Taxonomy" id="94328"/>
    <lineage>
        <taxon>Eukaryota</taxon>
        <taxon>Viridiplantae</taxon>
        <taxon>Streptophyta</taxon>
        <taxon>Embryophyta</taxon>
        <taxon>Tracheophyta</taxon>
        <taxon>Spermatophyta</taxon>
        <taxon>Magnoliopsida</taxon>
        <taxon>Liliopsida</taxon>
        <taxon>Zingiberales</taxon>
        <taxon>Zingiberaceae</taxon>
        <taxon>Zingiber</taxon>
    </lineage>
</organism>
<gene>
    <name evidence="6" type="ORF">ZIOFF_018711</name>
</gene>
<feature type="domain" description="BRX" evidence="5">
    <location>
        <begin position="171"/>
        <end position="227"/>
    </location>
</feature>
<evidence type="ECO:0000256" key="3">
    <source>
        <dbReference type="ARBA" id="ARBA00023242"/>
    </source>
</evidence>
<evidence type="ECO:0000256" key="1">
    <source>
        <dbReference type="ARBA" id="ARBA00004123"/>
    </source>
</evidence>
<feature type="compositionally biased region" description="Basic and acidic residues" evidence="4">
    <location>
        <begin position="241"/>
        <end position="252"/>
    </location>
</feature>
<evidence type="ECO:0000256" key="2">
    <source>
        <dbReference type="ARBA" id="ARBA00009057"/>
    </source>
</evidence>
<feature type="domain" description="BRX" evidence="5">
    <location>
        <begin position="331"/>
        <end position="386"/>
    </location>
</feature>
<comment type="caution">
    <text evidence="6">The sequence shown here is derived from an EMBL/GenBank/DDBJ whole genome shotgun (WGS) entry which is preliminary data.</text>
</comment>
<dbReference type="EMBL" id="JACMSC010000005">
    <property type="protein sequence ID" value="KAG6521587.1"/>
    <property type="molecule type" value="Genomic_DNA"/>
</dbReference>
<comment type="subcellular location">
    <subcellularLocation>
        <location evidence="1">Nucleus</location>
    </subcellularLocation>
</comment>
<keyword evidence="7" id="KW-1185">Reference proteome</keyword>
<accession>A0A8J5H8N1</accession>
<dbReference type="PANTHER" id="PTHR46058:SF26">
    <property type="entry name" value="PROTEIN BREVIS RADIX-LIKE 1"/>
    <property type="match status" value="1"/>
</dbReference>
<dbReference type="PANTHER" id="PTHR46058">
    <property type="entry name" value="PROTEIN BREVIS RADIX-LIKE 1"/>
    <property type="match status" value="1"/>
</dbReference>
<feature type="region of interest" description="Disordered" evidence="4">
    <location>
        <begin position="236"/>
        <end position="276"/>
    </location>
</feature>
<keyword evidence="3" id="KW-0539">Nucleus</keyword>
<reference evidence="6 7" key="1">
    <citation type="submission" date="2020-08" db="EMBL/GenBank/DDBJ databases">
        <title>Plant Genome Project.</title>
        <authorList>
            <person name="Zhang R.-G."/>
        </authorList>
    </citation>
    <scope>NUCLEOTIDE SEQUENCE [LARGE SCALE GENOMIC DNA]</scope>
    <source>
        <tissue evidence="6">Rhizome</tissue>
    </source>
</reference>
<dbReference type="InterPro" id="IPR013591">
    <property type="entry name" value="Brevis_radix_dom"/>
</dbReference>
<evidence type="ECO:0000259" key="5">
    <source>
        <dbReference type="PROSITE" id="PS51514"/>
    </source>
</evidence>
<dbReference type="InterPro" id="IPR044532">
    <property type="entry name" value="BRX-like"/>
</dbReference>
<feature type="region of interest" description="Disordered" evidence="4">
    <location>
        <begin position="19"/>
        <end position="62"/>
    </location>
</feature>
<name>A0A8J5H8N1_ZINOF</name>
<dbReference type="Pfam" id="PF08381">
    <property type="entry name" value="BRX"/>
    <property type="match status" value="2"/>
</dbReference>
<dbReference type="PROSITE" id="PS51514">
    <property type="entry name" value="BRX"/>
    <property type="match status" value="2"/>
</dbReference>
<comment type="similarity">
    <text evidence="2">Belongs to the BRX family.</text>
</comment>
<sequence length="386" mass="43261">MASVRVMLACIACSKHGLDEGGDDAGTSSAGGKDAGKSLTSQTKARERERVGTGNRAAAKATTTMRPWNQGWPRRTDWTIKDMVLKVSGSSSRGKDSRRLRSRHYFDDEEMIPVARGHHLRGVLQAACSSSTPAWDVSYEEARSSARWTGGVDAVAAALEDVVLEDEGRPKEWVAQVEPGVHITFVSLPGGAGNDLRRIRFSREMFNKWQAQRWWGENYDRIMELYNVQRFNCQALSPPPRSDDDGGERESFYSKVGSTRESPAATRCSNRPPPPPPMKGVCYPFVPDPSEQFFPPHLHYGAGSMDASRTTTSSRDEASISISNASDLETTEWVEEDEPGVFITIRELADGTRDLRRVRFSREKFGEVHAKLWWEENRERIQTQYL</sequence>
<proteinExistence type="inferred from homology"/>
<evidence type="ECO:0000256" key="4">
    <source>
        <dbReference type="SAM" id="MobiDB-lite"/>
    </source>
</evidence>
<dbReference type="GO" id="GO:0005634">
    <property type="term" value="C:nucleus"/>
    <property type="evidence" value="ECO:0007669"/>
    <property type="project" value="UniProtKB-SubCell"/>
</dbReference>
<evidence type="ECO:0000313" key="6">
    <source>
        <dbReference type="EMBL" id="KAG6521587.1"/>
    </source>
</evidence>
<dbReference type="Proteomes" id="UP000734854">
    <property type="component" value="Unassembled WGS sequence"/>
</dbReference>